<name>A0AA38RIY5_9PEZI</name>
<feature type="region of interest" description="Disordered" evidence="1">
    <location>
        <begin position="945"/>
        <end position="968"/>
    </location>
</feature>
<feature type="region of interest" description="Disordered" evidence="1">
    <location>
        <begin position="604"/>
        <end position="627"/>
    </location>
</feature>
<reference evidence="2" key="1">
    <citation type="submission" date="2022-07" db="EMBL/GenBank/DDBJ databases">
        <title>Fungi with potential for degradation of polypropylene.</title>
        <authorList>
            <person name="Gostincar C."/>
        </authorList>
    </citation>
    <scope>NUCLEOTIDE SEQUENCE</scope>
    <source>
        <strain evidence="2">EXF-13308</strain>
    </source>
</reference>
<dbReference type="AlphaFoldDB" id="A0AA38RIY5"/>
<protein>
    <submittedName>
        <fullName evidence="2">Zinc finger protein</fullName>
    </submittedName>
</protein>
<feature type="compositionally biased region" description="Basic and acidic residues" evidence="1">
    <location>
        <begin position="945"/>
        <end position="958"/>
    </location>
</feature>
<sequence length="968" mass="105183">MDSKKMFASLMEEDSPALDAGSLSCSAGPISPASTGSYSSMRRSASTSSTSSKIKAALSCVTRDTARGDCATHRFIVWAAVKRNSCPRMSASEKLECPLLRCRQRFPNHEMMLGHLAECEHLSSCEYWCYDCMRVERFDDSKCKRCLGHPSKRRKMLSRAKSFFSSLGHKSRKHPGFDFETDDPLLPPPSYDSLNLNPPQAELFSTEIVELDATQLATATTSVEPAASAGIDPQALLLPELDSTAVPTESLMPWTPYPTITEPSSVHDPGIQITLQSPSRLSGSKPSLQLNTHGLEQYRHARPVPPPAPRPPPSAPRSKNLSPSSSVRSTTSTMSNLSSVVSPISTWSSTSNAWSGICTNLTSPTTDLVSPGGFMSSNAVAEASNTYNDTCPPDLLHDMFAELPADLPPPKEVPAGLSADPMLFSFDADLSTDFSYATDIVLTEDNIQPTKHDHAHDLDDEQPIPCCSETKSIVVSAWDALQEHIVCSSVKLHDVRDNPLVDQLMSLSAKTIATTGLRVLRSVLNGQTPTSPIDTLCFTHLVYSLSLVVYEDDAPSHFSKLFSQCLSYTFQFAPPDRHLYHTAVMTIWQPDNYTEAQSGAGVLGGEAGSLQRSSSNKGKQRATDGNVCDSDSKDALLSTAIHFLDELEASAVLSESSSSLEVLSSELWTKHTQDLSSETPPNNPFTIAVSFALNLLTQHFFKFDQLGSHLAGVQRRVNGGSVRSVRRLELEVLQAGKISIPAATFFNAFVPQVRGLCNQLYEQHSGGASRRNDYYSLGIALIESIITELDADPLDLEAIIAEDEALDDLLKSLTDPTADCPAQNRPVLTVTPEGPPSDTTGSDGQDLVPPGRLPADSAVTNGGSSPLPSTSQPSEQADQKATESHACCEICGYRPKGDPQWFRGSMAKHKKLQHSAEPPKIFKCPFPGCTSQYKNRPDNLRQHQIEKGHFVEGEEGATRRPSKRKKMS</sequence>
<evidence type="ECO:0000256" key="1">
    <source>
        <dbReference type="SAM" id="MobiDB-lite"/>
    </source>
</evidence>
<proteinExistence type="predicted"/>
<evidence type="ECO:0000313" key="3">
    <source>
        <dbReference type="Proteomes" id="UP001174694"/>
    </source>
</evidence>
<feature type="compositionally biased region" description="Low complexity" evidence="1">
    <location>
        <begin position="316"/>
        <end position="335"/>
    </location>
</feature>
<dbReference type="EMBL" id="JANBVO010000011">
    <property type="protein sequence ID" value="KAJ9148915.1"/>
    <property type="molecule type" value="Genomic_DNA"/>
</dbReference>
<keyword evidence="3" id="KW-1185">Reference proteome</keyword>
<feature type="region of interest" description="Disordered" evidence="1">
    <location>
        <begin position="260"/>
        <end position="335"/>
    </location>
</feature>
<feature type="compositionally biased region" description="Polar residues" evidence="1">
    <location>
        <begin position="858"/>
        <end position="876"/>
    </location>
</feature>
<accession>A0AA38RIY5</accession>
<evidence type="ECO:0000313" key="2">
    <source>
        <dbReference type="EMBL" id="KAJ9148915.1"/>
    </source>
</evidence>
<dbReference type="Proteomes" id="UP001174694">
    <property type="component" value="Unassembled WGS sequence"/>
</dbReference>
<gene>
    <name evidence="2" type="ORF">NKR23_g4563</name>
</gene>
<feature type="compositionally biased region" description="Polar residues" evidence="1">
    <location>
        <begin position="273"/>
        <end position="294"/>
    </location>
</feature>
<feature type="compositionally biased region" description="Pro residues" evidence="1">
    <location>
        <begin position="303"/>
        <end position="315"/>
    </location>
</feature>
<feature type="region of interest" description="Disordered" evidence="1">
    <location>
        <begin position="816"/>
        <end position="881"/>
    </location>
</feature>
<organism evidence="2 3">
    <name type="scientific">Pleurostoma richardsiae</name>
    <dbReference type="NCBI Taxonomy" id="41990"/>
    <lineage>
        <taxon>Eukaryota</taxon>
        <taxon>Fungi</taxon>
        <taxon>Dikarya</taxon>
        <taxon>Ascomycota</taxon>
        <taxon>Pezizomycotina</taxon>
        <taxon>Sordariomycetes</taxon>
        <taxon>Sordariomycetidae</taxon>
        <taxon>Calosphaeriales</taxon>
        <taxon>Pleurostomataceae</taxon>
        <taxon>Pleurostoma</taxon>
    </lineage>
</organism>
<comment type="caution">
    <text evidence="2">The sequence shown here is derived from an EMBL/GenBank/DDBJ whole genome shotgun (WGS) entry which is preliminary data.</text>
</comment>